<evidence type="ECO:0000313" key="2">
    <source>
        <dbReference type="EMBL" id="MDA1362956.1"/>
    </source>
</evidence>
<feature type="domain" description="Flavodoxin-like" evidence="1">
    <location>
        <begin position="3"/>
        <end position="161"/>
    </location>
</feature>
<comment type="caution">
    <text evidence="2">The sequence shown here is derived from an EMBL/GenBank/DDBJ whole genome shotgun (WGS) entry which is preliminary data.</text>
</comment>
<evidence type="ECO:0000259" key="1">
    <source>
        <dbReference type="PROSITE" id="PS50902"/>
    </source>
</evidence>
<dbReference type="Pfam" id="PF00258">
    <property type="entry name" value="Flavodoxin_1"/>
    <property type="match status" value="1"/>
</dbReference>
<dbReference type="SUPFAM" id="SSF52218">
    <property type="entry name" value="Flavoproteins"/>
    <property type="match status" value="1"/>
</dbReference>
<dbReference type="PROSITE" id="PS50902">
    <property type="entry name" value="FLAVODOXIN_LIKE"/>
    <property type="match status" value="1"/>
</dbReference>
<dbReference type="InterPro" id="IPR001226">
    <property type="entry name" value="Flavodoxin_CS"/>
</dbReference>
<dbReference type="InterPro" id="IPR029039">
    <property type="entry name" value="Flavoprotein-like_sf"/>
</dbReference>
<dbReference type="InterPro" id="IPR008254">
    <property type="entry name" value="Flavodoxin/NO_synth"/>
</dbReference>
<sequence>MLAAVIYESMFGNTRTVAEALAEELAKHMEVELYEVGEAPASIDASIGLVVLGAPTHGFTLSRPSSRQEAAGMTPDELVSTGIGVREWLETAKAAPGTRAAAFDTRISHVPGSAARAATRRLRRGGFAIIARPASFMVEKTLGPLAPGQLDRVRSWASEIAAAAHSTSGPAGG</sequence>
<proteinExistence type="predicted"/>
<gene>
    <name evidence="2" type="ORF">O1R50_25305</name>
</gene>
<name>A0A9X3PF84_9ACTN</name>
<dbReference type="Gene3D" id="3.40.50.360">
    <property type="match status" value="1"/>
</dbReference>
<protein>
    <submittedName>
        <fullName evidence="2">Flavodoxin domain-containing protein</fullName>
    </submittedName>
</protein>
<dbReference type="RefSeq" id="WP_270113041.1">
    <property type="nucleotide sequence ID" value="NZ_JAPZVP010000032.1"/>
</dbReference>
<organism evidence="2 3">
    <name type="scientific">Glycomyces luteolus</name>
    <dbReference type="NCBI Taxonomy" id="2670330"/>
    <lineage>
        <taxon>Bacteria</taxon>
        <taxon>Bacillati</taxon>
        <taxon>Actinomycetota</taxon>
        <taxon>Actinomycetes</taxon>
        <taxon>Glycomycetales</taxon>
        <taxon>Glycomycetaceae</taxon>
        <taxon>Glycomyces</taxon>
    </lineage>
</organism>
<keyword evidence="3" id="KW-1185">Reference proteome</keyword>
<dbReference type="GO" id="GO:0010181">
    <property type="term" value="F:FMN binding"/>
    <property type="evidence" value="ECO:0007669"/>
    <property type="project" value="InterPro"/>
</dbReference>
<dbReference type="Proteomes" id="UP001146067">
    <property type="component" value="Unassembled WGS sequence"/>
</dbReference>
<evidence type="ECO:0000313" key="3">
    <source>
        <dbReference type="Proteomes" id="UP001146067"/>
    </source>
</evidence>
<dbReference type="AlphaFoldDB" id="A0A9X3PF84"/>
<dbReference type="EMBL" id="JAPZVP010000032">
    <property type="protein sequence ID" value="MDA1362956.1"/>
    <property type="molecule type" value="Genomic_DNA"/>
</dbReference>
<accession>A0A9X3PF84</accession>
<dbReference type="PROSITE" id="PS00201">
    <property type="entry name" value="FLAVODOXIN"/>
    <property type="match status" value="1"/>
</dbReference>
<reference evidence="2" key="1">
    <citation type="submission" date="2022-12" db="EMBL/GenBank/DDBJ databases">
        <title>Gycomyces niveus sp.nov.,a novel actinomycete isolated from soil in Shouguan.</title>
        <authorList>
            <person name="Yang X."/>
        </authorList>
    </citation>
    <scope>NUCLEOTIDE SEQUENCE</scope>
    <source>
        <strain evidence="2">NEAU-A15</strain>
    </source>
</reference>
<dbReference type="GO" id="GO:0009055">
    <property type="term" value="F:electron transfer activity"/>
    <property type="evidence" value="ECO:0007669"/>
    <property type="project" value="InterPro"/>
</dbReference>